<dbReference type="RefSeq" id="WP_008787604.1">
    <property type="nucleotide sequence ID" value="NZ_AKCB01000001.1"/>
</dbReference>
<dbReference type="EMBL" id="ADKX01000007">
    <property type="protein sequence ID" value="EFW06251.1"/>
    <property type="molecule type" value="Genomic_DNA"/>
</dbReference>
<organism evidence="1 2">
    <name type="scientific">Coprobacillus cateniformis</name>
    <dbReference type="NCBI Taxonomy" id="100884"/>
    <lineage>
        <taxon>Bacteria</taxon>
        <taxon>Bacillati</taxon>
        <taxon>Bacillota</taxon>
        <taxon>Erysipelotrichia</taxon>
        <taxon>Erysipelotrichales</taxon>
        <taxon>Coprobacillaceae</taxon>
        <taxon>Coprobacillus</taxon>
    </lineage>
</organism>
<dbReference type="AlphaFoldDB" id="E7G6U5"/>
<name>E7G6U5_9FIRM</name>
<dbReference type="OrthoDB" id="1644674at2"/>
<evidence type="ECO:0000313" key="2">
    <source>
        <dbReference type="Proteomes" id="UP000003157"/>
    </source>
</evidence>
<dbReference type="GeneID" id="78229109"/>
<reference evidence="1 2" key="1">
    <citation type="submission" date="2010-12" db="EMBL/GenBank/DDBJ databases">
        <title>The Genome Sequence of Coprobacillus sp. strain 29_1.</title>
        <authorList>
            <consortium name="The Broad Institute Genome Sequencing Platform"/>
            <person name="Earl A."/>
            <person name="Ward D."/>
            <person name="Feldgarden M."/>
            <person name="Gevers D."/>
            <person name="Daigneault M."/>
            <person name="Sibley C.D."/>
            <person name="White A."/>
            <person name="Strauss J."/>
            <person name="Allen-Vercoe E."/>
            <person name="Young S.K."/>
            <person name="Zeng Q."/>
            <person name="Gargeya S."/>
            <person name="Fitzgerald M."/>
            <person name="Haas B."/>
            <person name="Abouelleil A."/>
            <person name="Alvarado L."/>
            <person name="Arachchi H.M."/>
            <person name="Berlin A."/>
            <person name="Brown A."/>
            <person name="Chapman S.B."/>
            <person name="Chen Z."/>
            <person name="Dunbar C."/>
            <person name="Freedman E."/>
            <person name="Gearin G."/>
            <person name="Gellesch M."/>
            <person name="Goldberg J."/>
            <person name="Griggs A."/>
            <person name="Gujja S."/>
            <person name="Heilman E."/>
            <person name="Heiman D."/>
            <person name="Howarth C."/>
            <person name="Larson L."/>
            <person name="Lui A."/>
            <person name="MacDonald P.J.P."/>
            <person name="Mehta T."/>
            <person name="Montmayeur A."/>
            <person name="Murphy C."/>
            <person name="Neiman D."/>
            <person name="Pearson M."/>
            <person name="Priest M."/>
            <person name="Roberts A."/>
            <person name="Saif S."/>
            <person name="Shea T."/>
            <person name="Shenoy N."/>
            <person name="Sisk P."/>
            <person name="Stolte C."/>
            <person name="Sykes S."/>
            <person name="White J."/>
            <person name="Yandava C."/>
            <person name="Nusbaum C."/>
            <person name="Birren B."/>
        </authorList>
    </citation>
    <scope>NUCLEOTIDE SEQUENCE [LARGE SCALE GENOMIC DNA]</scope>
    <source>
        <strain evidence="1 2">29_1</strain>
    </source>
</reference>
<keyword evidence="2" id="KW-1185">Reference proteome</keyword>
<dbReference type="HOGENOM" id="CLU_1123067_0_0_9"/>
<dbReference type="Proteomes" id="UP000003157">
    <property type="component" value="Unassembled WGS sequence"/>
</dbReference>
<dbReference type="STRING" id="100884.GCA_000269565_01229"/>
<comment type="caution">
    <text evidence="1">The sequence shown here is derived from an EMBL/GenBank/DDBJ whole genome shotgun (WGS) entry which is preliminary data.</text>
</comment>
<proteinExistence type="predicted"/>
<sequence>MNKKKMRVIGSFVLIISLSFPMIIVGFQDFYDINKEISLENSQTEDILKEHPVIEGIYKFYQNSSTNSQEYVIKRKDEYTVKEQEKLLQLQTLFSGEIEKLMNHKILSHELLENEDEKYIADYGTLIDDENAYYLRQVLRMWQDSFKSFDYQMDPQTHKIIGFSMSQEDNLIMSDNEMKTMAWRMIEYLELDDIDDWVYNQYGYESNKAKLRISCEFEKRVDTNNININVTLLGVLRPLLYGGVTQN</sequence>
<protein>
    <submittedName>
        <fullName evidence="1">Uncharacterized protein</fullName>
    </submittedName>
</protein>
<evidence type="ECO:0000313" key="1">
    <source>
        <dbReference type="EMBL" id="EFW06251.1"/>
    </source>
</evidence>
<dbReference type="eggNOG" id="ENOG50332PE">
    <property type="taxonomic scope" value="Bacteria"/>
</dbReference>
<gene>
    <name evidence="1" type="ORF">HMPREF9488_00483</name>
</gene>
<accession>E7G6U5</accession>